<keyword evidence="2" id="KW-1185">Reference proteome</keyword>
<evidence type="ECO:0000313" key="2">
    <source>
        <dbReference type="Proteomes" id="UP000683360"/>
    </source>
</evidence>
<accession>A0A8S3SUI0</accession>
<comment type="caution">
    <text evidence="1">The sequence shown here is derived from an EMBL/GenBank/DDBJ whole genome shotgun (WGS) entry which is preliminary data.</text>
</comment>
<evidence type="ECO:0000313" key="1">
    <source>
        <dbReference type="EMBL" id="CAG2225016.1"/>
    </source>
</evidence>
<reference evidence="1" key="1">
    <citation type="submission" date="2021-03" db="EMBL/GenBank/DDBJ databases">
        <authorList>
            <person name="Bekaert M."/>
        </authorList>
    </citation>
    <scope>NUCLEOTIDE SEQUENCE</scope>
</reference>
<dbReference type="InterPro" id="IPR011011">
    <property type="entry name" value="Znf_FYVE_PHD"/>
</dbReference>
<gene>
    <name evidence="1" type="ORF">MEDL_38169</name>
</gene>
<dbReference type="AlphaFoldDB" id="A0A8S3SUI0"/>
<dbReference type="SUPFAM" id="SSF57903">
    <property type="entry name" value="FYVE/PHD zinc finger"/>
    <property type="match status" value="1"/>
</dbReference>
<sequence length="182" mass="20744">MWQNLHSLPIPYYLYNNAYGNFGDRDIKEIHKFIANVNNRDKNKTITKLNEIMKSKLEQALQGKRVQPKYADKDEKVSIQCFKSITHEISSSRNDDSTEKSPETYNICDTIITLTEDKYEICDICNDIAHPECMTISGNSLTCHSCCNTSMEYKQTNGGLVIKADAATFELLKHATVACFEE</sequence>
<proteinExistence type="predicted"/>
<dbReference type="EMBL" id="CAJPWZ010001831">
    <property type="protein sequence ID" value="CAG2225016.1"/>
    <property type="molecule type" value="Genomic_DNA"/>
</dbReference>
<dbReference type="Proteomes" id="UP000683360">
    <property type="component" value="Unassembled WGS sequence"/>
</dbReference>
<organism evidence="1 2">
    <name type="scientific">Mytilus edulis</name>
    <name type="common">Blue mussel</name>
    <dbReference type="NCBI Taxonomy" id="6550"/>
    <lineage>
        <taxon>Eukaryota</taxon>
        <taxon>Metazoa</taxon>
        <taxon>Spiralia</taxon>
        <taxon>Lophotrochozoa</taxon>
        <taxon>Mollusca</taxon>
        <taxon>Bivalvia</taxon>
        <taxon>Autobranchia</taxon>
        <taxon>Pteriomorphia</taxon>
        <taxon>Mytilida</taxon>
        <taxon>Mytiloidea</taxon>
        <taxon>Mytilidae</taxon>
        <taxon>Mytilinae</taxon>
        <taxon>Mytilus</taxon>
    </lineage>
</organism>
<protein>
    <submittedName>
        <fullName evidence="1">Uncharacterized protein</fullName>
    </submittedName>
</protein>
<name>A0A8S3SUI0_MYTED</name>